<evidence type="ECO:0000256" key="4">
    <source>
        <dbReference type="ARBA" id="ARBA00023004"/>
    </source>
</evidence>
<dbReference type="SFLD" id="SFLDG01384">
    <property type="entry name" value="thioether_bond_formation_requi"/>
    <property type="match status" value="1"/>
</dbReference>
<dbReference type="InterPro" id="IPR007197">
    <property type="entry name" value="rSAM"/>
</dbReference>
<protein>
    <submittedName>
        <fullName evidence="8">Anaerobic sulfatase-maturating enzyme</fullName>
        <ecNumber evidence="8">1.1.99.-</ecNumber>
    </submittedName>
</protein>
<keyword evidence="9" id="KW-1185">Reference proteome</keyword>
<dbReference type="GO" id="GO:0016491">
    <property type="term" value="F:oxidoreductase activity"/>
    <property type="evidence" value="ECO:0007669"/>
    <property type="project" value="UniProtKB-KW"/>
</dbReference>
<evidence type="ECO:0000256" key="1">
    <source>
        <dbReference type="ARBA" id="ARBA00001966"/>
    </source>
</evidence>
<evidence type="ECO:0000256" key="6">
    <source>
        <dbReference type="ARBA" id="ARBA00023601"/>
    </source>
</evidence>
<feature type="domain" description="Radical SAM core" evidence="7">
    <location>
        <begin position="1"/>
        <end position="252"/>
    </location>
</feature>
<evidence type="ECO:0000259" key="7">
    <source>
        <dbReference type="PROSITE" id="PS51918"/>
    </source>
</evidence>
<name>A0ABX8Z299_9BACT</name>
<evidence type="ECO:0000256" key="2">
    <source>
        <dbReference type="ARBA" id="ARBA00022691"/>
    </source>
</evidence>
<keyword evidence="4" id="KW-0408">Iron</keyword>
<accession>A0ABX8Z299</accession>
<sequence length="386" mass="44085">MNRTLFVILKTVERCNLKCKYCYFFYGGDESFKKHPPFISIKTIHLLNQFLVQGIKDLQLSRIEIIFHGGEPMLQPIKDFEEMCLLLQRDLFGLAEITFKIQTNATLITDKWIEIFSKYNIGIGISLDGPQEYNDIDRIDHRNKGSYTAVRQGIERLQIAVANQKISPIGALCVIHPERSAKLIYRHFIDKLAIYKLDFLLPDFTQDNLPIKNISLYGKYLCELFEEWVKDNNTNIHIRIIDSIIKVLMGLRPSLISIGKEQDNLYAITISSNGEISPDDTLRNIRKGHLMQIANIESTSMSDFFSLPVMRSIKSSAKILPNECTNCCWQEVCCGGAYIHRYSSKNGFDNPSVMCEALKMLYAKAAAFLLKSGYPISSLKSILNIE</sequence>
<comment type="cofactor">
    <cofactor evidence="1">
        <name>[4Fe-4S] cluster</name>
        <dbReference type="ChEBI" id="CHEBI:49883"/>
    </cofactor>
</comment>
<evidence type="ECO:0000313" key="9">
    <source>
        <dbReference type="Proteomes" id="UP000822862"/>
    </source>
</evidence>
<gene>
    <name evidence="8" type="ORF">RHAB15C_0000036</name>
</gene>
<proteinExistence type="inferred from homology"/>
<dbReference type="InterPro" id="IPR013785">
    <property type="entry name" value="Aldolase_TIM"/>
</dbReference>
<dbReference type="CDD" id="cd01335">
    <property type="entry name" value="Radical_SAM"/>
    <property type="match status" value="1"/>
</dbReference>
<keyword evidence="3" id="KW-0479">Metal-binding</keyword>
<keyword evidence="2" id="KW-0949">S-adenosyl-L-methionine</keyword>
<reference evidence="8 9" key="1">
    <citation type="submission" date="2021-05" db="EMBL/GenBank/DDBJ databases">
        <title>Ecology and evolution of chlamydial symbionts of arthropods.</title>
        <authorList>
            <person name="Halter T."/>
            <person name="Sixt B.S."/>
            <person name="Toenshoff E.R."/>
            <person name="Koestlbacher S."/>
            <person name="Schulz F."/>
            <person name="Kostanjsek R."/>
            <person name="Collingro A."/>
            <person name="Hendrickx F."/>
            <person name="Horn M."/>
        </authorList>
    </citation>
    <scope>NUCLEOTIDE SEQUENCE [LARGE SCALE GENOMIC DNA]</scope>
    <source>
        <strain evidence="8 9">15C</strain>
    </source>
</reference>
<dbReference type="SFLD" id="SFLDG01072">
    <property type="entry name" value="dehydrogenase_like"/>
    <property type="match status" value="1"/>
</dbReference>
<dbReference type="Gene3D" id="3.20.20.70">
    <property type="entry name" value="Aldolase class I"/>
    <property type="match status" value="1"/>
</dbReference>
<dbReference type="SFLD" id="SFLDS00029">
    <property type="entry name" value="Radical_SAM"/>
    <property type="match status" value="1"/>
</dbReference>
<dbReference type="SFLD" id="SFLDG01067">
    <property type="entry name" value="SPASM/twitch_domain_containing"/>
    <property type="match status" value="1"/>
</dbReference>
<dbReference type="EC" id="1.1.99.-" evidence="8"/>
<dbReference type="Proteomes" id="UP000822862">
    <property type="component" value="Chromosome"/>
</dbReference>
<dbReference type="PROSITE" id="PS51918">
    <property type="entry name" value="RADICAL_SAM"/>
    <property type="match status" value="1"/>
</dbReference>
<organism evidence="8 9">
    <name type="scientific">Candidatus Rhabdochlamydia porcellionis</name>
    <dbReference type="NCBI Taxonomy" id="225148"/>
    <lineage>
        <taxon>Bacteria</taxon>
        <taxon>Pseudomonadati</taxon>
        <taxon>Chlamydiota</taxon>
        <taxon>Chlamydiia</taxon>
        <taxon>Parachlamydiales</taxon>
        <taxon>Candidatus Rhabdochlamydiaceae</taxon>
        <taxon>Candidatus Rhabdochlamydia</taxon>
    </lineage>
</organism>
<comment type="similarity">
    <text evidence="6">Belongs to the radical SAM superfamily. Anaerobic sulfatase-maturating enzyme family.</text>
</comment>
<keyword evidence="5" id="KW-0411">Iron-sulfur</keyword>
<evidence type="ECO:0000256" key="5">
    <source>
        <dbReference type="ARBA" id="ARBA00023014"/>
    </source>
</evidence>
<dbReference type="SUPFAM" id="SSF102114">
    <property type="entry name" value="Radical SAM enzymes"/>
    <property type="match status" value="1"/>
</dbReference>
<dbReference type="InterPro" id="IPR023867">
    <property type="entry name" value="Sulphatase_maturase_rSAM"/>
</dbReference>
<evidence type="ECO:0000256" key="3">
    <source>
        <dbReference type="ARBA" id="ARBA00022723"/>
    </source>
</evidence>
<dbReference type="EMBL" id="CP075585">
    <property type="protein sequence ID" value="QZA58166.1"/>
    <property type="molecule type" value="Genomic_DNA"/>
</dbReference>
<dbReference type="SFLD" id="SFLDG01386">
    <property type="entry name" value="main_SPASM_domain-containing"/>
    <property type="match status" value="1"/>
</dbReference>
<evidence type="ECO:0000313" key="8">
    <source>
        <dbReference type="EMBL" id="QZA58166.1"/>
    </source>
</evidence>
<dbReference type="PANTHER" id="PTHR43273:SF3">
    <property type="entry name" value="ANAEROBIC SULFATASE-MATURATING ENZYME HOMOLOG ASLB-RELATED"/>
    <property type="match status" value="1"/>
</dbReference>
<dbReference type="Pfam" id="PF04055">
    <property type="entry name" value="Radical_SAM"/>
    <property type="match status" value="1"/>
</dbReference>
<dbReference type="RefSeq" id="WP_194845874.1">
    <property type="nucleotide sequence ID" value="NZ_CP075585.1"/>
</dbReference>
<dbReference type="InterPro" id="IPR058240">
    <property type="entry name" value="rSAM_sf"/>
</dbReference>
<keyword evidence="8" id="KW-0560">Oxidoreductase</keyword>
<dbReference type="PANTHER" id="PTHR43273">
    <property type="entry name" value="ANAEROBIC SULFATASE-MATURATING ENZYME HOMOLOG ASLB-RELATED"/>
    <property type="match status" value="1"/>
</dbReference>